<keyword evidence="2" id="KW-1185">Reference proteome</keyword>
<protein>
    <submittedName>
        <fullName evidence="1">Uncharacterized protein</fullName>
    </submittedName>
</protein>
<comment type="caution">
    <text evidence="1">The sequence shown here is derived from an EMBL/GenBank/DDBJ whole genome shotgun (WGS) entry which is preliminary data.</text>
</comment>
<reference evidence="1 2" key="1">
    <citation type="submission" date="2024-09" db="EMBL/GenBank/DDBJ databases">
        <title>Floridaenema gen nov. (Aerosakkonemataceae, Aerosakkonematales ord. nov., Cyanobacteria) from benthic tropical and subtropical fresh waters, with the description of four new species.</title>
        <authorList>
            <person name="Moretto J.A."/>
            <person name="Berthold D.E."/>
            <person name="Lefler F.W."/>
            <person name="Huang I.-S."/>
            <person name="Laughinghouse H. IV."/>
        </authorList>
    </citation>
    <scope>NUCLEOTIDE SEQUENCE [LARGE SCALE GENOMIC DNA]</scope>
    <source>
        <strain evidence="1 2">BLCC-F154</strain>
    </source>
</reference>
<dbReference type="Gene3D" id="3.30.2310.20">
    <property type="entry name" value="RelE-like"/>
    <property type="match status" value="1"/>
</dbReference>
<proteinExistence type="predicted"/>
<evidence type="ECO:0000313" key="2">
    <source>
        <dbReference type="Proteomes" id="UP001576776"/>
    </source>
</evidence>
<dbReference type="InterPro" id="IPR035093">
    <property type="entry name" value="RelE/ParE_toxin_dom_sf"/>
</dbReference>
<evidence type="ECO:0000313" key="1">
    <source>
        <dbReference type="EMBL" id="MFB2938534.1"/>
    </source>
</evidence>
<dbReference type="EMBL" id="JBHFNS010000090">
    <property type="protein sequence ID" value="MFB2938534.1"/>
    <property type="molecule type" value="Genomic_DNA"/>
</dbReference>
<dbReference type="Proteomes" id="UP001576776">
    <property type="component" value="Unassembled WGS sequence"/>
</dbReference>
<name>A0ABV4YK01_9CYAN</name>
<gene>
    <name evidence="1" type="ORF">ACE1B6_25070</name>
</gene>
<dbReference type="RefSeq" id="WP_413260016.1">
    <property type="nucleotide sequence ID" value="NZ_JBHFNS010000090.1"/>
</dbReference>
<accession>A0ABV4YK01</accession>
<dbReference type="SUPFAM" id="SSF143011">
    <property type="entry name" value="RelE-like"/>
    <property type="match status" value="1"/>
</dbReference>
<sequence>MTINQQGRIVIHNSVLPALDALTEEERQSVLKTINSLEISPIQQLIKSQNIAKLKADEELYVIRVNPSLRIIFRMTSPDKIEILDIFMKERIEFLFDNSPKIIL</sequence>
<organism evidence="1 2">
    <name type="scientific">Floridaenema fluviatile BLCC-F154</name>
    <dbReference type="NCBI Taxonomy" id="3153640"/>
    <lineage>
        <taxon>Bacteria</taxon>
        <taxon>Bacillati</taxon>
        <taxon>Cyanobacteriota</taxon>
        <taxon>Cyanophyceae</taxon>
        <taxon>Oscillatoriophycideae</taxon>
        <taxon>Aerosakkonematales</taxon>
        <taxon>Aerosakkonemataceae</taxon>
        <taxon>Floridanema</taxon>
        <taxon>Floridanema fluviatile</taxon>
    </lineage>
</organism>